<feature type="domain" description="SIS" evidence="9">
    <location>
        <begin position="283"/>
        <end position="424"/>
    </location>
</feature>
<dbReference type="PROSITE" id="PS51278">
    <property type="entry name" value="GATASE_TYPE_2"/>
    <property type="match status" value="1"/>
</dbReference>
<dbReference type="SUPFAM" id="SSF53697">
    <property type="entry name" value="SIS domain"/>
    <property type="match status" value="1"/>
</dbReference>
<dbReference type="CDD" id="cd00714">
    <property type="entry name" value="GFAT"/>
    <property type="match status" value="1"/>
</dbReference>
<gene>
    <name evidence="10" type="primary">glmS</name>
    <name evidence="10" type="ORF">FNE76_02440</name>
</gene>
<dbReference type="GO" id="GO:0097367">
    <property type="term" value="F:carbohydrate derivative binding"/>
    <property type="evidence" value="ECO:0007669"/>
    <property type="project" value="InterPro"/>
</dbReference>
<evidence type="ECO:0000259" key="8">
    <source>
        <dbReference type="PROSITE" id="PS51278"/>
    </source>
</evidence>
<accession>A0A553V0G5</accession>
<dbReference type="InterPro" id="IPR017932">
    <property type="entry name" value="GATase_2_dom"/>
</dbReference>
<dbReference type="AlphaFoldDB" id="A0A553V0G5"/>
<dbReference type="CDD" id="cd05009">
    <property type="entry name" value="SIS_GlmS_GlmD_2"/>
    <property type="match status" value="1"/>
</dbReference>
<evidence type="ECO:0000256" key="5">
    <source>
        <dbReference type="ARBA" id="ARBA00022679"/>
    </source>
</evidence>
<dbReference type="InterPro" id="IPR005855">
    <property type="entry name" value="GFAT"/>
</dbReference>
<protein>
    <recommendedName>
        <fullName evidence="3">Glutamine--fructose-6-phosphate aminotransferase [isomerizing]</fullName>
        <ecNumber evidence="2">2.6.1.16</ecNumber>
    </recommendedName>
</protein>
<evidence type="ECO:0000259" key="9">
    <source>
        <dbReference type="PROSITE" id="PS51464"/>
    </source>
</evidence>
<sequence>MCGIVGYIGKQEKRALLIAGLKELEYRGYDSAGLATLEKKCPVLEIYKTDGKINALENLTQDFTSKGEGVGIAHTRWATHGKPSATNAHPHVYAGSAIVHNGIIENYATLKEKLQKKGHVFSSQTDSEIIAHLFEAQLQAQNLQSAPTKEQALQAFQKTIAQLEGAYAILLINTHFPTCIFYAKERSPLLIALAKQGIFFASAPSALSQASQMVRLEDGSIGVLDLHTPFKLEDLGTPSAVIQDSTQSDLEGFQTLMQKEIYEQYKVLTLLGRIKAQRVHLELPKGFLENLSCLSVVACGSSYHAGLVGKYLIEDLAQLKVQVELASEYRYAHFATQAKELLIAISQSGESADTLEALKLAKSLGLNTLAICNTQNSTMSALAHATLLTHAGLERSVASTKAVVSQILTLWLLALELGHKRLSKQALQEQIQALHASMQAIQDALELHPQIQILSAQILKQNPKGYFFMGRGVFYPLALEGALKLKELAYVHAQGYASAEMKHGPIALADCSLLSIALLPQNLLFSKNLSNVEELRARDGLIFAISPTPIDNATFQIQTKPYPHYMPEFFSMLVVLQLFALEMAQLKGLDVDKPRNLAKSVTVE</sequence>
<name>A0A553V0G5_9HELI</name>
<dbReference type="Gene3D" id="3.40.50.10490">
    <property type="entry name" value="Glucose-6-phosphate isomerase like protein, domain 1"/>
    <property type="match status" value="2"/>
</dbReference>
<evidence type="ECO:0000256" key="6">
    <source>
        <dbReference type="ARBA" id="ARBA00022737"/>
    </source>
</evidence>
<dbReference type="InterPro" id="IPR029055">
    <property type="entry name" value="Ntn_hydrolases_N"/>
</dbReference>
<comment type="caution">
    <text evidence="10">The sequence shown here is derived from an EMBL/GenBank/DDBJ whole genome shotgun (WGS) entry which is preliminary data.</text>
</comment>
<dbReference type="GO" id="GO:0006487">
    <property type="term" value="P:protein N-linked glycosylation"/>
    <property type="evidence" value="ECO:0007669"/>
    <property type="project" value="TreeGrafter"/>
</dbReference>
<evidence type="ECO:0000256" key="7">
    <source>
        <dbReference type="ARBA" id="ARBA00022962"/>
    </source>
</evidence>
<feature type="domain" description="Glutamine amidotransferase type-2" evidence="8">
    <location>
        <begin position="2"/>
        <end position="227"/>
    </location>
</feature>
<evidence type="ECO:0000256" key="4">
    <source>
        <dbReference type="ARBA" id="ARBA00022576"/>
    </source>
</evidence>
<dbReference type="Pfam" id="PF13522">
    <property type="entry name" value="GATase_6"/>
    <property type="match status" value="1"/>
</dbReference>
<dbReference type="InterPro" id="IPR047084">
    <property type="entry name" value="GFAT_N"/>
</dbReference>
<dbReference type="GO" id="GO:0004360">
    <property type="term" value="F:glutamine-fructose-6-phosphate transaminase (isomerizing) activity"/>
    <property type="evidence" value="ECO:0007669"/>
    <property type="project" value="UniProtKB-EC"/>
</dbReference>
<dbReference type="OrthoDB" id="9761808at2"/>
<dbReference type="GO" id="GO:0006002">
    <property type="term" value="P:fructose 6-phosphate metabolic process"/>
    <property type="evidence" value="ECO:0007669"/>
    <property type="project" value="TreeGrafter"/>
</dbReference>
<organism evidence="10 11">
    <name type="scientific">Helicobacter mehlei</name>
    <dbReference type="NCBI Taxonomy" id="2316080"/>
    <lineage>
        <taxon>Bacteria</taxon>
        <taxon>Pseudomonadati</taxon>
        <taxon>Campylobacterota</taxon>
        <taxon>Epsilonproteobacteria</taxon>
        <taxon>Campylobacterales</taxon>
        <taxon>Helicobacteraceae</taxon>
        <taxon>Helicobacter</taxon>
    </lineage>
</organism>
<evidence type="ECO:0000256" key="1">
    <source>
        <dbReference type="ARBA" id="ARBA00001031"/>
    </source>
</evidence>
<evidence type="ECO:0000313" key="10">
    <source>
        <dbReference type="EMBL" id="TSA85964.1"/>
    </source>
</evidence>
<proteinExistence type="predicted"/>
<evidence type="ECO:0000256" key="3">
    <source>
        <dbReference type="ARBA" id="ARBA00016090"/>
    </source>
</evidence>
<keyword evidence="11" id="KW-1185">Reference proteome</keyword>
<dbReference type="Proteomes" id="UP000319322">
    <property type="component" value="Unassembled WGS sequence"/>
</dbReference>
<dbReference type="EMBL" id="VKGC01000004">
    <property type="protein sequence ID" value="TSA85964.1"/>
    <property type="molecule type" value="Genomic_DNA"/>
</dbReference>
<dbReference type="NCBIfam" id="NF001484">
    <property type="entry name" value="PRK00331.1"/>
    <property type="match status" value="1"/>
</dbReference>
<dbReference type="PANTHER" id="PTHR10937">
    <property type="entry name" value="GLUCOSAMINE--FRUCTOSE-6-PHOSPHATE AMINOTRANSFERASE, ISOMERIZING"/>
    <property type="match status" value="1"/>
</dbReference>
<dbReference type="InterPro" id="IPR035490">
    <property type="entry name" value="GlmS/FrlB_SIS"/>
</dbReference>
<dbReference type="NCBIfam" id="TIGR01135">
    <property type="entry name" value="glmS"/>
    <property type="match status" value="1"/>
</dbReference>
<dbReference type="Gene3D" id="3.60.20.10">
    <property type="entry name" value="Glutamine Phosphoribosylpyrophosphate, subunit 1, domain 1"/>
    <property type="match status" value="1"/>
</dbReference>
<dbReference type="GO" id="GO:0006047">
    <property type="term" value="P:UDP-N-acetylglucosamine metabolic process"/>
    <property type="evidence" value="ECO:0007669"/>
    <property type="project" value="TreeGrafter"/>
</dbReference>
<dbReference type="GO" id="GO:0005829">
    <property type="term" value="C:cytosol"/>
    <property type="evidence" value="ECO:0007669"/>
    <property type="project" value="TreeGrafter"/>
</dbReference>
<keyword evidence="6" id="KW-0677">Repeat</keyword>
<feature type="domain" description="SIS" evidence="9">
    <location>
        <begin position="455"/>
        <end position="594"/>
    </location>
</feature>
<dbReference type="SUPFAM" id="SSF56235">
    <property type="entry name" value="N-terminal nucleophile aminohydrolases (Ntn hydrolases)"/>
    <property type="match status" value="1"/>
</dbReference>
<keyword evidence="4 10" id="KW-0032">Aminotransferase</keyword>
<keyword evidence="5 10" id="KW-0808">Transferase</keyword>
<comment type="catalytic activity">
    <reaction evidence="1">
        <text>D-fructose 6-phosphate + L-glutamine = D-glucosamine 6-phosphate + L-glutamate</text>
        <dbReference type="Rhea" id="RHEA:13237"/>
        <dbReference type="ChEBI" id="CHEBI:29985"/>
        <dbReference type="ChEBI" id="CHEBI:58359"/>
        <dbReference type="ChEBI" id="CHEBI:58725"/>
        <dbReference type="ChEBI" id="CHEBI:61527"/>
        <dbReference type="EC" id="2.6.1.16"/>
    </reaction>
</comment>
<dbReference type="InterPro" id="IPR001347">
    <property type="entry name" value="SIS_dom"/>
</dbReference>
<dbReference type="EC" id="2.6.1.16" evidence="2"/>
<reference evidence="10" key="2">
    <citation type="submission" date="2019-07" db="EMBL/GenBank/DDBJ databases">
        <authorList>
            <person name="Papic B."/>
        </authorList>
    </citation>
    <scope>NUCLEOTIDE SEQUENCE [LARGE SCALE GENOMIC DNA]</scope>
    <source>
        <strain evidence="10">L8b</strain>
    </source>
</reference>
<dbReference type="FunFam" id="3.40.50.10490:FF:000001">
    <property type="entry name" value="Glutamine--fructose-6-phosphate aminotransferase [isomerizing]"/>
    <property type="match status" value="1"/>
</dbReference>
<evidence type="ECO:0000256" key="2">
    <source>
        <dbReference type="ARBA" id="ARBA00012916"/>
    </source>
</evidence>
<keyword evidence="7" id="KW-0315">Glutamine amidotransferase</keyword>
<dbReference type="InterPro" id="IPR046348">
    <property type="entry name" value="SIS_dom_sf"/>
</dbReference>
<dbReference type="CDD" id="cd05008">
    <property type="entry name" value="SIS_GlmS_GlmD_1"/>
    <property type="match status" value="1"/>
</dbReference>
<dbReference type="PROSITE" id="PS51464">
    <property type="entry name" value="SIS"/>
    <property type="match status" value="2"/>
</dbReference>
<evidence type="ECO:0000313" key="11">
    <source>
        <dbReference type="Proteomes" id="UP000319322"/>
    </source>
</evidence>
<dbReference type="Pfam" id="PF01380">
    <property type="entry name" value="SIS"/>
    <property type="match status" value="2"/>
</dbReference>
<dbReference type="PANTHER" id="PTHR10937:SF0">
    <property type="entry name" value="GLUTAMINE--FRUCTOSE-6-PHOSPHATE TRANSAMINASE (ISOMERIZING)"/>
    <property type="match status" value="1"/>
</dbReference>
<dbReference type="InterPro" id="IPR035466">
    <property type="entry name" value="GlmS/AgaS_SIS"/>
</dbReference>
<dbReference type="RefSeq" id="WP_120947931.1">
    <property type="nucleotide sequence ID" value="NZ_QXQP01000001.1"/>
</dbReference>
<reference evidence="10" key="1">
    <citation type="submission" date="2019-07" db="EMBL/GenBank/DDBJ databases">
        <title>Helicobacter labacensis sp. nov., Helicobacter mehlei sp. nov. and Helicobacter vulpis sp. nov., isolated from gastric mucosa of red fox (Vulpis vulpis).</title>
        <authorList>
            <person name="Kusar D."/>
            <person name="Gruntar I."/>
            <person name="Pate M."/>
            <person name="Zajc U."/>
            <person name="Ocepek M."/>
        </authorList>
    </citation>
    <scope>NUCLEOTIDE SEQUENCE [LARGE SCALE GENOMIC DNA]</scope>
    <source>
        <strain evidence="10">L8b</strain>
    </source>
</reference>